<evidence type="ECO:0000256" key="9">
    <source>
        <dbReference type="ARBA" id="ARBA00023145"/>
    </source>
</evidence>
<feature type="binding site" evidence="10">
    <location>
        <position position="239"/>
    </location>
    <ligand>
        <name>Zn(2+)</name>
        <dbReference type="ChEBI" id="CHEBI:29105"/>
        <label>2</label>
        <note>catalytic</note>
    </ligand>
</feature>
<dbReference type="InterPro" id="IPR021190">
    <property type="entry name" value="Pept_M10A"/>
</dbReference>
<feature type="binding site" evidence="11">
    <location>
        <position position="315"/>
    </location>
    <ligand>
        <name>Ca(2+)</name>
        <dbReference type="ChEBI" id="CHEBI:29108"/>
        <label>4</label>
    </ligand>
</feature>
<dbReference type="Gene3D" id="3.40.390.10">
    <property type="entry name" value="Collagenase (Catalytic Domain)"/>
    <property type="match status" value="1"/>
</dbReference>
<keyword evidence="11" id="KW-0106">Calcium</keyword>
<evidence type="ECO:0000256" key="13">
    <source>
        <dbReference type="PROSITE-ProRule" id="PRU01011"/>
    </source>
</evidence>
<dbReference type="PIRSF" id="PIRSF001191">
    <property type="entry name" value="Peptidase_M10A_matrix"/>
    <property type="match status" value="1"/>
</dbReference>
<feature type="binding site" evidence="11">
    <location>
        <position position="317"/>
    </location>
    <ligand>
        <name>Ca(2+)</name>
        <dbReference type="ChEBI" id="CHEBI:29108"/>
        <label>5</label>
    </ligand>
</feature>
<feature type="binding site" evidence="10">
    <location>
        <position position="235"/>
    </location>
    <ligand>
        <name>Zn(2+)</name>
        <dbReference type="ChEBI" id="CHEBI:29105"/>
        <label>2</label>
        <note>catalytic</note>
    </ligand>
</feature>
<protein>
    <recommendedName>
        <fullName evidence="15">Peptidase metallopeptidase domain-containing protein</fullName>
    </recommendedName>
</protein>
<dbReference type="GO" id="GO:0004222">
    <property type="term" value="F:metalloendopeptidase activity"/>
    <property type="evidence" value="ECO:0007669"/>
    <property type="project" value="InterPro"/>
</dbReference>
<keyword evidence="8" id="KW-0482">Metalloprotease</keyword>
<feature type="disulfide bond" evidence="12">
    <location>
        <begin position="310"/>
        <end position="491"/>
    </location>
</feature>
<dbReference type="SUPFAM" id="SSF47090">
    <property type="entry name" value="PGBD-like"/>
    <property type="match status" value="1"/>
</dbReference>
<evidence type="ECO:0000256" key="5">
    <source>
        <dbReference type="ARBA" id="ARBA00022737"/>
    </source>
</evidence>
<dbReference type="PANTHER" id="PTHR10201:SF291">
    <property type="entry name" value="MATRIX METALLOPROTEINASE 1, ISOFORM C-RELATED"/>
    <property type="match status" value="1"/>
</dbReference>
<dbReference type="InterPro" id="IPR021158">
    <property type="entry name" value="Pept_M10A_Zn_BS"/>
</dbReference>
<name>A0A9N9S0G5_9DIPT</name>
<dbReference type="PROSITE" id="PS51642">
    <property type="entry name" value="HEMOPEXIN_2"/>
    <property type="match status" value="1"/>
</dbReference>
<keyword evidence="2" id="KW-0645">Protease</keyword>
<dbReference type="InterPro" id="IPR001818">
    <property type="entry name" value="Pept_M10_metallopeptidase"/>
</dbReference>
<dbReference type="InterPro" id="IPR002477">
    <property type="entry name" value="Peptidoglycan-bd-like"/>
</dbReference>
<evidence type="ECO:0000256" key="3">
    <source>
        <dbReference type="ARBA" id="ARBA00022723"/>
    </source>
</evidence>
<dbReference type="AlphaFoldDB" id="A0A9N9S0G5"/>
<dbReference type="Proteomes" id="UP001153620">
    <property type="component" value="Chromosome 3"/>
</dbReference>
<dbReference type="SUPFAM" id="SSF50923">
    <property type="entry name" value="Hemopexin-like domain"/>
    <property type="match status" value="1"/>
</dbReference>
<evidence type="ECO:0000256" key="4">
    <source>
        <dbReference type="ARBA" id="ARBA00022729"/>
    </source>
</evidence>
<dbReference type="Pfam" id="PF00413">
    <property type="entry name" value="Peptidase_M10"/>
    <property type="match status" value="1"/>
</dbReference>
<evidence type="ECO:0000256" key="1">
    <source>
        <dbReference type="ARBA" id="ARBA00010370"/>
    </source>
</evidence>
<keyword evidence="3 10" id="KW-0479">Metal-binding</keyword>
<feature type="binding site" description="in inhibited form" evidence="11">
    <location>
        <position position="93"/>
    </location>
    <ligand>
        <name>Zn(2+)</name>
        <dbReference type="ChEBI" id="CHEBI:29105"/>
        <label>2</label>
        <note>catalytic</note>
    </ligand>
</feature>
<evidence type="ECO:0000313" key="17">
    <source>
        <dbReference type="Proteomes" id="UP001153620"/>
    </source>
</evidence>
<dbReference type="PROSITE" id="PS00546">
    <property type="entry name" value="CYSTEINE_SWITCH"/>
    <property type="match status" value="1"/>
</dbReference>
<evidence type="ECO:0000313" key="16">
    <source>
        <dbReference type="EMBL" id="CAG9806560.1"/>
    </source>
</evidence>
<reference evidence="16" key="2">
    <citation type="submission" date="2022-10" db="EMBL/GenBank/DDBJ databases">
        <authorList>
            <consortium name="ENA_rothamsted_submissions"/>
            <consortium name="culmorum"/>
            <person name="King R."/>
        </authorList>
    </citation>
    <scope>NUCLEOTIDE SEQUENCE</scope>
</reference>
<dbReference type="GO" id="GO:0031012">
    <property type="term" value="C:extracellular matrix"/>
    <property type="evidence" value="ECO:0007669"/>
    <property type="project" value="InterPro"/>
</dbReference>
<feature type="binding site" evidence="11">
    <location>
        <position position="357"/>
    </location>
    <ligand>
        <name>Ca(2+)</name>
        <dbReference type="ChEBI" id="CHEBI:29108"/>
        <label>4</label>
    </ligand>
</feature>
<dbReference type="GO" id="GO:0006508">
    <property type="term" value="P:proteolysis"/>
    <property type="evidence" value="ECO:0007669"/>
    <property type="project" value="UniProtKB-KW"/>
</dbReference>
<evidence type="ECO:0000256" key="14">
    <source>
        <dbReference type="SAM" id="SignalP"/>
    </source>
</evidence>
<comment type="cofactor">
    <cofactor evidence="11">
        <name>Ca(2+)</name>
        <dbReference type="ChEBI" id="CHEBI:29108"/>
    </cofactor>
    <text evidence="11">Can bind about 5 Ca(2+) ions per subunit.</text>
</comment>
<dbReference type="GO" id="GO:0008270">
    <property type="term" value="F:zinc ion binding"/>
    <property type="evidence" value="ECO:0007669"/>
    <property type="project" value="InterPro"/>
</dbReference>
<feature type="signal peptide" evidence="14">
    <location>
        <begin position="1"/>
        <end position="28"/>
    </location>
</feature>
<evidence type="ECO:0000256" key="8">
    <source>
        <dbReference type="ARBA" id="ARBA00023049"/>
    </source>
</evidence>
<dbReference type="InterPro" id="IPR006026">
    <property type="entry name" value="Peptidase_Metallo"/>
</dbReference>
<keyword evidence="17" id="KW-1185">Reference proteome</keyword>
<dbReference type="OrthoDB" id="7753757at2759"/>
<dbReference type="Gene3D" id="2.110.10.10">
    <property type="entry name" value="Hemopexin-like domain"/>
    <property type="match status" value="1"/>
</dbReference>
<comment type="cofactor">
    <cofactor evidence="11">
        <name>Zn(2+)</name>
        <dbReference type="ChEBI" id="CHEBI:29105"/>
    </cofactor>
    <text evidence="11">Binds 2 Zn(2+) ions per subunit.</text>
</comment>
<keyword evidence="5" id="KW-0677">Repeat</keyword>
<dbReference type="EMBL" id="OU895879">
    <property type="protein sequence ID" value="CAG9806560.1"/>
    <property type="molecule type" value="Genomic_DNA"/>
</dbReference>
<evidence type="ECO:0000256" key="2">
    <source>
        <dbReference type="ARBA" id="ARBA00022670"/>
    </source>
</evidence>
<dbReference type="GO" id="GO:0030574">
    <property type="term" value="P:collagen catabolic process"/>
    <property type="evidence" value="ECO:0007669"/>
    <property type="project" value="TreeGrafter"/>
</dbReference>
<feature type="binding site" evidence="11">
    <location>
        <position position="177"/>
    </location>
    <ligand>
        <name>Zn(2+)</name>
        <dbReference type="ChEBI" id="CHEBI:29105"/>
        <label>1</label>
    </ligand>
</feature>
<dbReference type="GO" id="GO:0030198">
    <property type="term" value="P:extracellular matrix organization"/>
    <property type="evidence" value="ECO:0007669"/>
    <property type="project" value="TreeGrafter"/>
</dbReference>
<dbReference type="InterPro" id="IPR036365">
    <property type="entry name" value="PGBD-like_sf"/>
</dbReference>
<dbReference type="InterPro" id="IPR018487">
    <property type="entry name" value="Hemopexin-like_repeat"/>
</dbReference>
<dbReference type="PANTHER" id="PTHR10201">
    <property type="entry name" value="MATRIX METALLOPROTEINASE"/>
    <property type="match status" value="1"/>
</dbReference>
<evidence type="ECO:0000256" key="6">
    <source>
        <dbReference type="ARBA" id="ARBA00022801"/>
    </source>
</evidence>
<keyword evidence="12" id="KW-1015">Disulfide bond</keyword>
<evidence type="ECO:0000256" key="10">
    <source>
        <dbReference type="PIRSR" id="PIRSR001191-2"/>
    </source>
</evidence>
<feature type="binding site" evidence="11">
    <location>
        <position position="192"/>
    </location>
    <ligand>
        <name>Zn(2+)</name>
        <dbReference type="ChEBI" id="CHEBI:29105"/>
        <label>1</label>
    </ligand>
</feature>
<evidence type="ECO:0000259" key="15">
    <source>
        <dbReference type="SMART" id="SM00235"/>
    </source>
</evidence>
<dbReference type="SMART" id="SM00235">
    <property type="entry name" value="ZnMc"/>
    <property type="match status" value="1"/>
</dbReference>
<gene>
    <name evidence="16" type="ORF">CHIRRI_LOCUS9415</name>
</gene>
<dbReference type="InterPro" id="IPR024079">
    <property type="entry name" value="MetalloPept_cat_dom_sf"/>
</dbReference>
<feature type="binding site" evidence="11">
    <location>
        <position position="449"/>
    </location>
    <ligand>
        <name>Ca(2+)</name>
        <dbReference type="ChEBI" id="CHEBI:29108"/>
        <label>4</label>
    </ligand>
</feature>
<dbReference type="Pfam" id="PF01471">
    <property type="entry name" value="PG_binding_1"/>
    <property type="match status" value="1"/>
</dbReference>
<feature type="binding site" evidence="11">
    <location>
        <position position="253"/>
    </location>
    <ligand>
        <name>Zn(2+)</name>
        <dbReference type="ChEBI" id="CHEBI:29105"/>
        <label>2</label>
        <note>catalytic</note>
    </ligand>
</feature>
<organism evidence="16 17">
    <name type="scientific">Chironomus riparius</name>
    <dbReference type="NCBI Taxonomy" id="315576"/>
    <lineage>
        <taxon>Eukaryota</taxon>
        <taxon>Metazoa</taxon>
        <taxon>Ecdysozoa</taxon>
        <taxon>Arthropoda</taxon>
        <taxon>Hexapoda</taxon>
        <taxon>Insecta</taxon>
        <taxon>Pterygota</taxon>
        <taxon>Neoptera</taxon>
        <taxon>Endopterygota</taxon>
        <taxon>Diptera</taxon>
        <taxon>Nematocera</taxon>
        <taxon>Chironomoidea</taxon>
        <taxon>Chironomidae</taxon>
        <taxon>Chironominae</taxon>
        <taxon>Chironomus</taxon>
    </lineage>
</organism>
<reference evidence="16" key="1">
    <citation type="submission" date="2022-01" db="EMBL/GenBank/DDBJ databases">
        <authorList>
            <person name="King R."/>
        </authorList>
    </citation>
    <scope>NUCLEOTIDE SEQUENCE</scope>
</reference>
<accession>A0A9N9S0G5</accession>
<feature type="repeat" description="Hemopexin" evidence="13">
    <location>
        <begin position="398"/>
        <end position="445"/>
    </location>
</feature>
<feature type="binding site" evidence="11">
    <location>
        <position position="203"/>
    </location>
    <ligand>
        <name>Ca(2+)</name>
        <dbReference type="ChEBI" id="CHEBI:29108"/>
        <label>2</label>
    </ligand>
</feature>
<keyword evidence="6" id="KW-0378">Hydrolase</keyword>
<dbReference type="SUPFAM" id="SSF55486">
    <property type="entry name" value="Metalloproteases ('zincins'), catalytic domain"/>
    <property type="match status" value="1"/>
</dbReference>
<feature type="domain" description="Peptidase metallopeptidase" evidence="15">
    <location>
        <begin position="111"/>
        <end position="278"/>
    </location>
</feature>
<comment type="similarity">
    <text evidence="1">Belongs to the peptidase M10A family.</text>
</comment>
<dbReference type="InterPro" id="IPR036375">
    <property type="entry name" value="Hemopexin-like_dom_sf"/>
</dbReference>
<feature type="binding site" evidence="11">
    <location>
        <position position="167"/>
    </location>
    <ligand>
        <name>Ca(2+)</name>
        <dbReference type="ChEBI" id="CHEBI:29108"/>
        <label>2</label>
    </ligand>
</feature>
<evidence type="ECO:0000256" key="11">
    <source>
        <dbReference type="PIRSR" id="PIRSR621190-2"/>
    </source>
</evidence>
<evidence type="ECO:0000256" key="12">
    <source>
        <dbReference type="PIRSR" id="PIRSR621190-3"/>
    </source>
</evidence>
<keyword evidence="7 10" id="KW-0862">Zinc</keyword>
<sequence>MDFLKFALLVSFNLALVITHNCFPISDSEEVIEYLQKFGYLTEDDKITINQIGDAKEDKRLERAFKNLQKNGNIPVTGKYDERTSALIQTPRCGVPDQVLNTKQNKQYAFMSTKWETTNLTYRFDFINNEKFVKEGANIRRIIREAFNVWERDTVLKFTESNDEIADIVISFQHPKHIKIDPVIFSNQALGHAFQPGMDLGGDVHINEQFEWDFNVSYDRKPANGKISFYGAMLHLIGHSLGLNHTLDAEAVMYEFYPKHTSTLTEDDIREIHSIYGVPPNRKYIPLAKPQDSGEDRLIWDLTPRLPDKCNTSYDAIALINGEIIAFKGKFMFSSRMDVVEIRSRWRQLPHRITHVDAVYQATDGKVLFFIGQAVYSFIGTQLDKMFKLDDLGIDSSILKIDAIFRRLDSQQTYIFIGDYYNRFDEHKMMVIGKSNRISNAFKDVYGMDTAFTYKDITYFFKNEYYFEFMNSNWVLQRMAPDLSANFFMNCSVEVPSNRVVDTSFKANSRRDYIDTGLDFYTFEPDCENPEIELC</sequence>
<dbReference type="SMART" id="SM00120">
    <property type="entry name" value="HX"/>
    <property type="match status" value="4"/>
</dbReference>
<feature type="binding site" evidence="11">
    <location>
        <position position="205"/>
    </location>
    <ligand>
        <name>Zn(2+)</name>
        <dbReference type="ChEBI" id="CHEBI:29105"/>
        <label>1</label>
    </ligand>
</feature>
<keyword evidence="9" id="KW-0865">Zymogen</keyword>
<evidence type="ECO:0000256" key="7">
    <source>
        <dbReference type="ARBA" id="ARBA00022833"/>
    </source>
</evidence>
<proteinExistence type="inferred from homology"/>
<feature type="chain" id="PRO_5040347009" description="Peptidase metallopeptidase domain-containing protein" evidence="14">
    <location>
        <begin position="29"/>
        <end position="535"/>
    </location>
</feature>
<dbReference type="CDD" id="cd00094">
    <property type="entry name" value="HX"/>
    <property type="match status" value="1"/>
</dbReference>
<dbReference type="InterPro" id="IPR000585">
    <property type="entry name" value="Hemopexin-like_dom"/>
</dbReference>
<keyword evidence="4 14" id="KW-0732">Signal</keyword>
<dbReference type="PRINTS" id="PR00138">
    <property type="entry name" value="MATRIXIN"/>
</dbReference>
<feature type="binding site" evidence="11">
    <location>
        <position position="201"/>
    </location>
    <ligand>
        <name>Ca(2+)</name>
        <dbReference type="ChEBI" id="CHEBI:29108"/>
        <label>2</label>
    </ligand>
</feature>
<feature type="binding site" evidence="10">
    <location>
        <position position="245"/>
    </location>
    <ligand>
        <name>Zn(2+)</name>
        <dbReference type="ChEBI" id="CHEBI:29105"/>
        <label>2</label>
        <note>catalytic</note>
    </ligand>
</feature>